<reference evidence="3" key="1">
    <citation type="submission" date="2013-01" db="EMBL/GenBank/DDBJ databases">
        <title>Draft Genome Sequence of a Mulberry Tree, Morus notabilis C.K. Schneid.</title>
        <authorList>
            <person name="He N."/>
            <person name="Zhao S."/>
        </authorList>
    </citation>
    <scope>NUCLEOTIDE SEQUENCE</scope>
</reference>
<evidence type="ECO:0000313" key="2">
    <source>
        <dbReference type="EMBL" id="EXB67656.1"/>
    </source>
</evidence>
<feature type="transmembrane region" description="Helical" evidence="1">
    <location>
        <begin position="12"/>
        <end position="32"/>
    </location>
</feature>
<keyword evidence="3" id="KW-1185">Reference proteome</keyword>
<evidence type="ECO:0000313" key="3">
    <source>
        <dbReference type="Proteomes" id="UP000030645"/>
    </source>
</evidence>
<dbReference type="AlphaFoldDB" id="W9R4D9"/>
<keyword evidence="1" id="KW-1133">Transmembrane helix</keyword>
<sequence length="68" mass="7767">MAALPIGDMLFAVFQILFMIFWFSFGIGYVFFMKGIRRELVVVSDDQVTSCENRKPKDSSSAPHFLDV</sequence>
<keyword evidence="1" id="KW-0812">Transmembrane</keyword>
<name>W9R4D9_9ROSA</name>
<dbReference type="EMBL" id="KE344566">
    <property type="protein sequence ID" value="EXB67656.1"/>
    <property type="molecule type" value="Genomic_DNA"/>
</dbReference>
<organism evidence="2 3">
    <name type="scientific">Morus notabilis</name>
    <dbReference type="NCBI Taxonomy" id="981085"/>
    <lineage>
        <taxon>Eukaryota</taxon>
        <taxon>Viridiplantae</taxon>
        <taxon>Streptophyta</taxon>
        <taxon>Embryophyta</taxon>
        <taxon>Tracheophyta</taxon>
        <taxon>Spermatophyta</taxon>
        <taxon>Magnoliopsida</taxon>
        <taxon>eudicotyledons</taxon>
        <taxon>Gunneridae</taxon>
        <taxon>Pentapetalae</taxon>
        <taxon>rosids</taxon>
        <taxon>fabids</taxon>
        <taxon>Rosales</taxon>
        <taxon>Moraceae</taxon>
        <taxon>Moreae</taxon>
        <taxon>Morus</taxon>
    </lineage>
</organism>
<gene>
    <name evidence="2" type="ORF">L484_010224</name>
</gene>
<accession>W9R4D9</accession>
<keyword evidence="1" id="KW-0472">Membrane</keyword>
<dbReference type="Proteomes" id="UP000030645">
    <property type="component" value="Unassembled WGS sequence"/>
</dbReference>
<protein>
    <submittedName>
        <fullName evidence="2">Uncharacterized protein</fullName>
    </submittedName>
</protein>
<evidence type="ECO:0000256" key="1">
    <source>
        <dbReference type="SAM" id="Phobius"/>
    </source>
</evidence>
<proteinExistence type="predicted"/>